<protein>
    <submittedName>
        <fullName evidence="2">Uncharacterized protein</fullName>
    </submittedName>
</protein>
<dbReference type="AlphaFoldDB" id="A0A8R7Q835"/>
<dbReference type="Gramene" id="TuG1812G0400002791.01.T01">
    <property type="protein sequence ID" value="TuG1812G0400002791.01.T01"/>
    <property type="gene ID" value="TuG1812G0400002791.01"/>
</dbReference>
<reference evidence="2" key="2">
    <citation type="submission" date="2018-03" db="EMBL/GenBank/DDBJ databases">
        <title>The Triticum urartu genome reveals the dynamic nature of wheat genome evolution.</title>
        <authorList>
            <person name="Ling H."/>
            <person name="Ma B."/>
            <person name="Shi X."/>
            <person name="Liu H."/>
            <person name="Dong L."/>
            <person name="Sun H."/>
            <person name="Cao Y."/>
            <person name="Gao Q."/>
            <person name="Zheng S."/>
            <person name="Li Y."/>
            <person name="Yu Y."/>
            <person name="Du H."/>
            <person name="Qi M."/>
            <person name="Li Y."/>
            <person name="Yu H."/>
            <person name="Cui Y."/>
            <person name="Wang N."/>
            <person name="Chen C."/>
            <person name="Wu H."/>
            <person name="Zhao Y."/>
            <person name="Zhang J."/>
            <person name="Li Y."/>
            <person name="Zhou W."/>
            <person name="Zhang B."/>
            <person name="Hu W."/>
            <person name="Eijk M."/>
            <person name="Tang J."/>
            <person name="Witsenboer H."/>
            <person name="Zhao S."/>
            <person name="Li Z."/>
            <person name="Zhang A."/>
            <person name="Wang D."/>
            <person name="Liang C."/>
        </authorList>
    </citation>
    <scope>NUCLEOTIDE SEQUENCE [LARGE SCALE GENOMIC DNA]</scope>
    <source>
        <strain evidence="2">cv. G1812</strain>
    </source>
</reference>
<accession>A0A8R7Q835</accession>
<evidence type="ECO:0000313" key="2">
    <source>
        <dbReference type="EnsemblPlants" id="TuG1812G0400002791.01.T01"/>
    </source>
</evidence>
<dbReference type="EnsemblPlants" id="TuG1812G0400002791.01.T01">
    <property type="protein sequence ID" value="TuG1812G0400002791.01.T01"/>
    <property type="gene ID" value="TuG1812G0400002791.01"/>
</dbReference>
<feature type="compositionally biased region" description="Basic residues" evidence="1">
    <location>
        <begin position="30"/>
        <end position="48"/>
    </location>
</feature>
<keyword evidence="3" id="KW-1185">Reference proteome</keyword>
<dbReference type="Proteomes" id="UP000015106">
    <property type="component" value="Chromosome 4"/>
</dbReference>
<proteinExistence type="predicted"/>
<reference evidence="3" key="1">
    <citation type="journal article" date="2013" name="Nature">
        <title>Draft genome of the wheat A-genome progenitor Triticum urartu.</title>
        <authorList>
            <person name="Ling H.Q."/>
            <person name="Zhao S."/>
            <person name="Liu D."/>
            <person name="Wang J."/>
            <person name="Sun H."/>
            <person name="Zhang C."/>
            <person name="Fan H."/>
            <person name="Li D."/>
            <person name="Dong L."/>
            <person name="Tao Y."/>
            <person name="Gao C."/>
            <person name="Wu H."/>
            <person name="Li Y."/>
            <person name="Cui Y."/>
            <person name="Guo X."/>
            <person name="Zheng S."/>
            <person name="Wang B."/>
            <person name="Yu K."/>
            <person name="Liang Q."/>
            <person name="Yang W."/>
            <person name="Lou X."/>
            <person name="Chen J."/>
            <person name="Feng M."/>
            <person name="Jian J."/>
            <person name="Zhang X."/>
            <person name="Luo G."/>
            <person name="Jiang Y."/>
            <person name="Liu J."/>
            <person name="Wang Z."/>
            <person name="Sha Y."/>
            <person name="Zhang B."/>
            <person name="Wu H."/>
            <person name="Tang D."/>
            <person name="Shen Q."/>
            <person name="Xue P."/>
            <person name="Zou S."/>
            <person name="Wang X."/>
            <person name="Liu X."/>
            <person name="Wang F."/>
            <person name="Yang Y."/>
            <person name="An X."/>
            <person name="Dong Z."/>
            <person name="Zhang K."/>
            <person name="Zhang X."/>
            <person name="Luo M.C."/>
            <person name="Dvorak J."/>
            <person name="Tong Y."/>
            <person name="Wang J."/>
            <person name="Yang H."/>
            <person name="Li Z."/>
            <person name="Wang D."/>
            <person name="Zhang A."/>
            <person name="Wang J."/>
        </authorList>
    </citation>
    <scope>NUCLEOTIDE SEQUENCE</scope>
    <source>
        <strain evidence="3">cv. G1812</strain>
    </source>
</reference>
<reference evidence="2" key="3">
    <citation type="submission" date="2022-06" db="UniProtKB">
        <authorList>
            <consortium name="EnsemblPlants"/>
        </authorList>
    </citation>
    <scope>IDENTIFICATION</scope>
</reference>
<sequence>PPHGARRCLGDGPLRIRSLREPTRAGAPWSRRHRPIPFGHGRPRRRSIRSPLTTSCHPELVDAFTTTRLAPLLEPRSTTLSTTPPCENNK</sequence>
<organism evidence="2 3">
    <name type="scientific">Triticum urartu</name>
    <name type="common">Red wild einkorn</name>
    <name type="synonym">Crithodium urartu</name>
    <dbReference type="NCBI Taxonomy" id="4572"/>
    <lineage>
        <taxon>Eukaryota</taxon>
        <taxon>Viridiplantae</taxon>
        <taxon>Streptophyta</taxon>
        <taxon>Embryophyta</taxon>
        <taxon>Tracheophyta</taxon>
        <taxon>Spermatophyta</taxon>
        <taxon>Magnoliopsida</taxon>
        <taxon>Liliopsida</taxon>
        <taxon>Poales</taxon>
        <taxon>Poaceae</taxon>
        <taxon>BOP clade</taxon>
        <taxon>Pooideae</taxon>
        <taxon>Triticodae</taxon>
        <taxon>Triticeae</taxon>
        <taxon>Triticinae</taxon>
        <taxon>Triticum</taxon>
    </lineage>
</organism>
<evidence type="ECO:0000313" key="3">
    <source>
        <dbReference type="Proteomes" id="UP000015106"/>
    </source>
</evidence>
<feature type="region of interest" description="Disordered" evidence="1">
    <location>
        <begin position="1"/>
        <end position="53"/>
    </location>
</feature>
<evidence type="ECO:0000256" key="1">
    <source>
        <dbReference type="SAM" id="MobiDB-lite"/>
    </source>
</evidence>
<name>A0A8R7Q835_TRIUA</name>